<keyword evidence="2" id="KW-0732">Signal</keyword>
<evidence type="ECO:0000256" key="2">
    <source>
        <dbReference type="SAM" id="SignalP"/>
    </source>
</evidence>
<accession>A0A8B9GEA0</accession>
<proteinExistence type="predicted"/>
<feature type="signal peptide" evidence="2">
    <location>
        <begin position="1"/>
        <end position="24"/>
    </location>
</feature>
<dbReference type="Proteomes" id="UP000694522">
    <property type="component" value="Unplaced"/>
</dbReference>
<organism evidence="3 4">
    <name type="scientific">Amazona collaria</name>
    <name type="common">yellow-billed parrot</name>
    <dbReference type="NCBI Taxonomy" id="241587"/>
    <lineage>
        <taxon>Eukaryota</taxon>
        <taxon>Metazoa</taxon>
        <taxon>Chordata</taxon>
        <taxon>Craniata</taxon>
        <taxon>Vertebrata</taxon>
        <taxon>Euteleostomi</taxon>
        <taxon>Archelosauria</taxon>
        <taxon>Archosauria</taxon>
        <taxon>Dinosauria</taxon>
        <taxon>Saurischia</taxon>
        <taxon>Theropoda</taxon>
        <taxon>Coelurosauria</taxon>
        <taxon>Aves</taxon>
        <taxon>Neognathae</taxon>
        <taxon>Neoaves</taxon>
        <taxon>Telluraves</taxon>
        <taxon>Australaves</taxon>
        <taxon>Psittaciformes</taxon>
        <taxon>Psittacidae</taxon>
        <taxon>Amazona</taxon>
    </lineage>
</organism>
<name>A0A8B9GEA0_9PSIT</name>
<feature type="transmembrane region" description="Helical" evidence="1">
    <location>
        <begin position="12"/>
        <end position="34"/>
    </location>
</feature>
<keyword evidence="4" id="KW-1185">Reference proteome</keyword>
<evidence type="ECO:0008006" key="5">
    <source>
        <dbReference type="Google" id="ProtNLM"/>
    </source>
</evidence>
<dbReference type="Ensembl" id="ENSACOT00000021023.1">
    <property type="protein sequence ID" value="ENSACOP00000020290.1"/>
    <property type="gene ID" value="ENSACOG00000013973.1"/>
</dbReference>
<reference evidence="3" key="2">
    <citation type="submission" date="2025-09" db="UniProtKB">
        <authorList>
            <consortium name="Ensembl"/>
        </authorList>
    </citation>
    <scope>IDENTIFICATION</scope>
</reference>
<reference evidence="3" key="1">
    <citation type="submission" date="2025-08" db="UniProtKB">
        <authorList>
            <consortium name="Ensembl"/>
        </authorList>
    </citation>
    <scope>IDENTIFICATION</scope>
</reference>
<keyword evidence="1" id="KW-0472">Membrane</keyword>
<sequence>MNRGAEMCLHPGMWLEVLMVVVVCLQSYPGPWFLHCFFTVDEESRRRCSAWPKQRLLPAPGTFFCISNCSHFSASREQQDESVA</sequence>
<protein>
    <recommendedName>
        <fullName evidence="5">Secreted protein</fullName>
    </recommendedName>
</protein>
<evidence type="ECO:0000313" key="3">
    <source>
        <dbReference type="Ensembl" id="ENSACOP00000020290.1"/>
    </source>
</evidence>
<evidence type="ECO:0000313" key="4">
    <source>
        <dbReference type="Proteomes" id="UP000694522"/>
    </source>
</evidence>
<dbReference type="AlphaFoldDB" id="A0A8B9GEA0"/>
<feature type="chain" id="PRO_5034343881" description="Secreted protein" evidence="2">
    <location>
        <begin position="25"/>
        <end position="84"/>
    </location>
</feature>
<evidence type="ECO:0000256" key="1">
    <source>
        <dbReference type="SAM" id="Phobius"/>
    </source>
</evidence>
<keyword evidence="1" id="KW-1133">Transmembrane helix</keyword>
<keyword evidence="1" id="KW-0812">Transmembrane</keyword>